<dbReference type="Proteomes" id="UP001474120">
    <property type="component" value="Unassembled WGS sequence"/>
</dbReference>
<evidence type="ECO:0000313" key="13">
    <source>
        <dbReference type="EMBL" id="MEL4456186.1"/>
    </source>
</evidence>
<keyword evidence="12" id="KW-0997">Cell inner membrane</keyword>
<dbReference type="GO" id="GO:0016740">
    <property type="term" value="F:transferase activity"/>
    <property type="evidence" value="ECO:0007669"/>
    <property type="project" value="UniProtKB-KW"/>
</dbReference>
<dbReference type="RefSeq" id="WP_342160248.1">
    <property type="nucleotide sequence ID" value="NZ_JBCDNA010000002.1"/>
</dbReference>
<protein>
    <recommendedName>
        <fullName evidence="3 11">FAD:protein FMN transferase</fullName>
        <ecNumber evidence="2 11">2.7.1.180</ecNumber>
    </recommendedName>
    <alternativeName>
        <fullName evidence="9 11">Flavin transferase</fullName>
    </alternativeName>
</protein>
<evidence type="ECO:0000256" key="8">
    <source>
        <dbReference type="ARBA" id="ARBA00022842"/>
    </source>
</evidence>
<evidence type="ECO:0000256" key="7">
    <source>
        <dbReference type="ARBA" id="ARBA00022827"/>
    </source>
</evidence>
<evidence type="ECO:0000256" key="1">
    <source>
        <dbReference type="ARBA" id="ARBA00001946"/>
    </source>
</evidence>
<keyword evidence="7 11" id="KW-0274">FAD</keyword>
<keyword evidence="8 11" id="KW-0460">Magnesium</keyword>
<evidence type="ECO:0000256" key="11">
    <source>
        <dbReference type="PIRNR" id="PIRNR006268"/>
    </source>
</evidence>
<keyword evidence="12" id="KW-0449">Lipoprotein</keyword>
<comment type="subcellular location">
    <subcellularLocation>
        <location evidence="12">Cell inner membrane</location>
        <topology evidence="12">Lipid-anchor</topology>
        <orientation evidence="12">Periplasmic side</orientation>
    </subcellularLocation>
</comment>
<dbReference type="InterPro" id="IPR024932">
    <property type="entry name" value="ApbE"/>
</dbReference>
<evidence type="ECO:0000256" key="10">
    <source>
        <dbReference type="ARBA" id="ARBA00048540"/>
    </source>
</evidence>
<dbReference type="Gene3D" id="3.10.520.10">
    <property type="entry name" value="ApbE-like domains"/>
    <property type="match status" value="1"/>
</dbReference>
<reference evidence="13 14" key="1">
    <citation type="submission" date="2024-04" db="EMBL/GenBank/DDBJ databases">
        <title>whole genome sequencing of Lutimonas vermicola strain IMCC1616.</title>
        <authorList>
            <person name="Bae S.S."/>
        </authorList>
    </citation>
    <scope>NUCLEOTIDE SEQUENCE [LARGE SCALE GENOMIC DNA]</scope>
    <source>
        <strain evidence="13 14">IMCC1616</strain>
    </source>
</reference>
<keyword evidence="6 11" id="KW-0479">Metal-binding</keyword>
<evidence type="ECO:0000256" key="3">
    <source>
        <dbReference type="ARBA" id="ARBA00016337"/>
    </source>
</evidence>
<name>A0ABU9L173_9FLAO</name>
<comment type="caution">
    <text evidence="13">The sequence shown here is derived from an EMBL/GenBank/DDBJ whole genome shotgun (WGS) entry which is preliminary data.</text>
</comment>
<sequence length="333" mass="37084">MKQAFCILIFYLLTVSCKSDRQNVYKQLEGLAFGTSFHISLDHKNDSVTEADIDSLIHAVNKSLSTYIPNSDISKINRGDTTVVVDAYFKEVFEKSLKVYNETDGAFDPTIGTLVNAWGFGPGKPLSRMEQSKVDSLLVFVGFDQIKLIDDKLIKMHPETFLDFNANAKGFAVDVIGRYLEKQGVKNYMVEIGGEIRARGTNQKGEYWRIAIEEPNFDGSRSFQTIIALQNESIATSGNYRKFKVDSVNGEKYAHTIDTQTGYPSKSNLLSASVIASKDCGDVDAYATAFMAMGLDKSKEFLGQHEELKAFLIYSDPEGGLKTFSTENLLLEK</sequence>
<comment type="catalytic activity">
    <reaction evidence="10 11 12">
        <text>L-threonyl-[protein] + FAD = FMN-L-threonyl-[protein] + AMP + H(+)</text>
        <dbReference type="Rhea" id="RHEA:36847"/>
        <dbReference type="Rhea" id="RHEA-COMP:11060"/>
        <dbReference type="Rhea" id="RHEA-COMP:11061"/>
        <dbReference type="ChEBI" id="CHEBI:15378"/>
        <dbReference type="ChEBI" id="CHEBI:30013"/>
        <dbReference type="ChEBI" id="CHEBI:57692"/>
        <dbReference type="ChEBI" id="CHEBI:74257"/>
        <dbReference type="ChEBI" id="CHEBI:456215"/>
        <dbReference type="EC" id="2.7.1.180"/>
    </reaction>
</comment>
<proteinExistence type="inferred from homology"/>
<dbReference type="EMBL" id="JBCDNA010000002">
    <property type="protein sequence ID" value="MEL4456186.1"/>
    <property type="molecule type" value="Genomic_DNA"/>
</dbReference>
<comment type="function">
    <text evidence="12">Flavin transferase that catalyzes the transfer of the FMN moiety of FAD and its covalent binding to the hydroxyl group of a threonine residue in a target flavoprotein.</text>
</comment>
<evidence type="ECO:0000313" key="14">
    <source>
        <dbReference type="Proteomes" id="UP001474120"/>
    </source>
</evidence>
<dbReference type="EC" id="2.7.1.180" evidence="2 11"/>
<dbReference type="PROSITE" id="PS51257">
    <property type="entry name" value="PROKAR_LIPOPROTEIN"/>
    <property type="match status" value="1"/>
</dbReference>
<evidence type="ECO:0000256" key="12">
    <source>
        <dbReference type="RuleBase" id="RU363002"/>
    </source>
</evidence>
<evidence type="ECO:0000256" key="2">
    <source>
        <dbReference type="ARBA" id="ARBA00011955"/>
    </source>
</evidence>
<keyword evidence="12" id="KW-0472">Membrane</keyword>
<gene>
    <name evidence="13" type="ORF">AABB81_09790</name>
</gene>
<comment type="similarity">
    <text evidence="11 12">Belongs to the ApbE family.</text>
</comment>
<evidence type="ECO:0000256" key="9">
    <source>
        <dbReference type="ARBA" id="ARBA00031306"/>
    </source>
</evidence>
<accession>A0ABU9L173</accession>
<keyword evidence="12" id="KW-1003">Cell membrane</keyword>
<dbReference type="PIRSF" id="PIRSF006268">
    <property type="entry name" value="ApbE"/>
    <property type="match status" value="1"/>
</dbReference>
<keyword evidence="14" id="KW-1185">Reference proteome</keyword>
<dbReference type="InterPro" id="IPR003374">
    <property type="entry name" value="ApbE-like_sf"/>
</dbReference>
<evidence type="ECO:0000256" key="6">
    <source>
        <dbReference type="ARBA" id="ARBA00022723"/>
    </source>
</evidence>
<keyword evidence="5 11" id="KW-0808">Transferase</keyword>
<dbReference type="PANTHER" id="PTHR30040:SF2">
    <property type="entry name" value="FAD:PROTEIN FMN TRANSFERASE"/>
    <property type="match status" value="1"/>
</dbReference>
<comment type="cofactor">
    <cofactor evidence="1 12">
        <name>Mg(2+)</name>
        <dbReference type="ChEBI" id="CHEBI:18420"/>
    </cofactor>
</comment>
<evidence type="ECO:0000256" key="5">
    <source>
        <dbReference type="ARBA" id="ARBA00022679"/>
    </source>
</evidence>
<dbReference type="PANTHER" id="PTHR30040">
    <property type="entry name" value="THIAMINE BIOSYNTHESIS LIPOPROTEIN APBE"/>
    <property type="match status" value="1"/>
</dbReference>
<dbReference type="SUPFAM" id="SSF143631">
    <property type="entry name" value="ApbE-like"/>
    <property type="match status" value="1"/>
</dbReference>
<organism evidence="13 14">
    <name type="scientific">Lutimonas vermicola</name>
    <dbReference type="NCBI Taxonomy" id="414288"/>
    <lineage>
        <taxon>Bacteria</taxon>
        <taxon>Pseudomonadati</taxon>
        <taxon>Bacteroidota</taxon>
        <taxon>Flavobacteriia</taxon>
        <taxon>Flavobacteriales</taxon>
        <taxon>Flavobacteriaceae</taxon>
        <taxon>Lutimonas</taxon>
    </lineage>
</organism>
<keyword evidence="4 11" id="KW-0285">Flavoprotein</keyword>
<dbReference type="Pfam" id="PF02424">
    <property type="entry name" value="ApbE"/>
    <property type="match status" value="1"/>
</dbReference>
<evidence type="ECO:0000256" key="4">
    <source>
        <dbReference type="ARBA" id="ARBA00022630"/>
    </source>
</evidence>